<sequence>MNRKVEVDCYPVDLLITMLDKYELTPNILNMNDKTGGRDGFGEGVHYGNYNHSWGSDTTKESIDIWVFDQCAAALDFIEENNEVKYALPEYQVKSMQDEQINEITKKVIRALIVRTNSRAVTNQKDNSKAMGRDNSDIEFDKFETPRYDLSQKKLSFKALAKGSNNKLYKVEVAFYGVEPGSLTTDDLVAGGALKGNLHSGCALYTDKVLTNYKKKTDRPEKNAENVGKESIMGFQEAFAKGQIKVCVVGKNYQSSKESSRFESIADGEYFVNDVVNVNKNMNDFALMDSNIRGALGWSGTHCKLETPRDLLPHEKEIISKTLRQASSGLNVDNVFNLFGLLCCAKDIWTDYMEGRAINFLPSGEGLENDKRKRTYLGFDTIKMFDPKEVKTKVELCEAAAREAFKLTTALTGCELYLKDYPELDFIDALMTARLLRNDDVEIKEVCKPTMTLKELFEIVAGDKENEDFGIAAKLLLDRYMGKPKENHRNIMNLLPTDGLTVLTIKFYHDNIPMIEFKGLDHCIAWCVNKDMETYNVFMWGETATTYEMIGFRLWDYRSATCDYSEAQEVLKNAYRKGSMGGQYSIFRVKVSDMKMMDTDKTLSDYTLIRDKLRDVLEPFYWYGNNLTKRDEQNRSNEIFVQRGIDLNTSKKVITISFEFSLYGGMRGRQEEIEADLEKLVKYAMTPKIQKVLRAVDTDLRVEFKLWGRKLVKGFITKGVENETK</sequence>
<dbReference type="EMBL" id="CATQJL010000053">
    <property type="protein sequence ID" value="CAJ0592276.1"/>
    <property type="molecule type" value="Genomic_DNA"/>
</dbReference>
<evidence type="ECO:0000313" key="2">
    <source>
        <dbReference type="Proteomes" id="UP001176961"/>
    </source>
</evidence>
<dbReference type="Proteomes" id="UP001176961">
    <property type="component" value="Unassembled WGS sequence"/>
</dbReference>
<gene>
    <name evidence="1" type="ORF">CYNAS_LOCUS4259</name>
</gene>
<proteinExistence type="predicted"/>
<accession>A0AA36DT15</accession>
<name>A0AA36DT15_CYLNA</name>
<keyword evidence="2" id="KW-1185">Reference proteome</keyword>
<dbReference type="AlphaFoldDB" id="A0AA36DT15"/>
<protein>
    <submittedName>
        <fullName evidence="1">Uncharacterized protein</fullName>
    </submittedName>
</protein>
<reference evidence="1" key="1">
    <citation type="submission" date="2023-07" db="EMBL/GenBank/DDBJ databases">
        <authorList>
            <consortium name="CYATHOMIX"/>
        </authorList>
    </citation>
    <scope>NUCLEOTIDE SEQUENCE</scope>
    <source>
        <strain evidence="1">N/A</strain>
    </source>
</reference>
<organism evidence="1 2">
    <name type="scientific">Cylicocyclus nassatus</name>
    <name type="common">Nematode worm</name>
    <dbReference type="NCBI Taxonomy" id="53992"/>
    <lineage>
        <taxon>Eukaryota</taxon>
        <taxon>Metazoa</taxon>
        <taxon>Ecdysozoa</taxon>
        <taxon>Nematoda</taxon>
        <taxon>Chromadorea</taxon>
        <taxon>Rhabditida</taxon>
        <taxon>Rhabditina</taxon>
        <taxon>Rhabditomorpha</taxon>
        <taxon>Strongyloidea</taxon>
        <taxon>Strongylidae</taxon>
        <taxon>Cylicocyclus</taxon>
    </lineage>
</organism>
<evidence type="ECO:0000313" key="1">
    <source>
        <dbReference type="EMBL" id="CAJ0592276.1"/>
    </source>
</evidence>
<comment type="caution">
    <text evidence="1">The sequence shown here is derived from an EMBL/GenBank/DDBJ whole genome shotgun (WGS) entry which is preliminary data.</text>
</comment>